<evidence type="ECO:0000313" key="4">
    <source>
        <dbReference type="Proteomes" id="UP000242712"/>
    </source>
</evidence>
<feature type="transmembrane region" description="Helical" evidence="1">
    <location>
        <begin position="187"/>
        <end position="215"/>
    </location>
</feature>
<name>A0A2K4FCQ8_9STAP</name>
<keyword evidence="1" id="KW-0812">Transmembrane</keyword>
<dbReference type="PANTHER" id="PTHR34473:SF2">
    <property type="entry name" value="UPF0699 TRANSMEMBRANE PROTEIN YDBT"/>
    <property type="match status" value="1"/>
</dbReference>
<dbReference type="EMBL" id="PPPX01000010">
    <property type="protein sequence ID" value="POA09077.1"/>
    <property type="molecule type" value="Genomic_DNA"/>
</dbReference>
<reference evidence="3 4" key="1">
    <citation type="submission" date="2017-08" db="EMBL/GenBank/DDBJ databases">
        <title>Draft genome sequences of 64 type strains of genus Staph aureus.</title>
        <authorList>
            <person name="Cole K."/>
            <person name="Golubchik T."/>
            <person name="Russell J."/>
            <person name="Foster D."/>
            <person name="Llewelyn M."/>
            <person name="Wilson D."/>
            <person name="Crook D."/>
            <person name="Paul J."/>
        </authorList>
    </citation>
    <scope>NUCLEOTIDE SEQUENCE [LARGE SCALE GENOMIC DNA]</scope>
    <source>
        <strain evidence="3 4">DSM 29875</strain>
    </source>
</reference>
<dbReference type="Pfam" id="PF03703">
    <property type="entry name" value="bPH_2"/>
    <property type="match status" value="2"/>
</dbReference>
<dbReference type="AlphaFoldDB" id="A0A2K4FCQ8"/>
<protein>
    <recommendedName>
        <fullName evidence="2">YdbS-like PH domain-containing protein</fullName>
    </recommendedName>
</protein>
<gene>
    <name evidence="3" type="ORF">CD039_06845</name>
</gene>
<dbReference type="OrthoDB" id="2195155at2"/>
<feature type="transmembrane region" description="Helical" evidence="1">
    <location>
        <begin position="368"/>
        <end position="387"/>
    </location>
</feature>
<dbReference type="PIRSF" id="PIRSF026631">
    <property type="entry name" value="UCP026631"/>
    <property type="match status" value="1"/>
</dbReference>
<dbReference type="GeneID" id="98298063"/>
<keyword evidence="1" id="KW-1133">Transmembrane helix</keyword>
<evidence type="ECO:0000313" key="3">
    <source>
        <dbReference type="EMBL" id="POA09077.1"/>
    </source>
</evidence>
<dbReference type="InterPro" id="IPR014529">
    <property type="entry name" value="UCP026631"/>
</dbReference>
<sequence length="500" mass="57165">MSEPQKLHPISYVTGIINAIKQNFIIIILFFLFGIRNFDFTDPYSYLSPGVFALIFLISFIANILRVYNTRYWLEERYFIVRSGVLNIKRKEIDIRRIQSIDTQQELAQRLVGGVKLQIKTPSDGVDLESVSRDQSEAIEQAIQHAQHRLDGDVTETEMTQEETHDEQATQADMPVHHLYHLTFKEVLFMAMTSGAIGATIFTVGPIVLSVNQYIPWDKLFGEFSYFIQSAVTFGIILVLLFLVLCYIIGTGIEFVRNYGFTLKQTGHQLKIRYGLISVKSVTVPTNRVQAVEEKQSYLRKLFGYTSLSLIITSDMEDGDGEATPNGHVTCLPFIKRDKGYELLNQLVPSMRFGQVQPGMPWRGFHRYFWRESLILLAIAAIVHYFWQPYLYIAAGVIIALLIVRGVLAIRNSGSQIIDDEISIRNARLFSMKQYYIKQDKLIGMTIKSNPFMQRSHLRTFKVTIAQAATNQHIGLRFAEQQTSEKVKDWYLGGGRDATL</sequence>
<feature type="domain" description="YdbS-like PH" evidence="2">
    <location>
        <begin position="257"/>
        <end position="316"/>
    </location>
</feature>
<evidence type="ECO:0000259" key="2">
    <source>
        <dbReference type="Pfam" id="PF03703"/>
    </source>
</evidence>
<dbReference type="RefSeq" id="WP_103371696.1">
    <property type="nucleotide sequence ID" value="NZ_CBCRVO010000007.1"/>
</dbReference>
<dbReference type="PANTHER" id="PTHR34473">
    <property type="entry name" value="UPF0699 TRANSMEMBRANE PROTEIN YDBS"/>
    <property type="match status" value="1"/>
</dbReference>
<dbReference type="InterPro" id="IPR005182">
    <property type="entry name" value="YdbS-like_PH"/>
</dbReference>
<proteinExistence type="predicted"/>
<feature type="transmembrane region" description="Helical" evidence="1">
    <location>
        <begin position="47"/>
        <end position="68"/>
    </location>
</feature>
<feature type="transmembrane region" description="Helical" evidence="1">
    <location>
        <begin position="227"/>
        <end position="249"/>
    </location>
</feature>
<comment type="caution">
    <text evidence="3">The sequence shown here is derived from an EMBL/GenBank/DDBJ whole genome shotgun (WGS) entry which is preliminary data.</text>
</comment>
<dbReference type="Proteomes" id="UP000242712">
    <property type="component" value="Unassembled WGS sequence"/>
</dbReference>
<feature type="transmembrane region" description="Helical" evidence="1">
    <location>
        <begin position="393"/>
        <end position="410"/>
    </location>
</feature>
<feature type="domain" description="YdbS-like PH" evidence="2">
    <location>
        <begin position="68"/>
        <end position="142"/>
    </location>
</feature>
<evidence type="ECO:0000256" key="1">
    <source>
        <dbReference type="SAM" id="Phobius"/>
    </source>
</evidence>
<keyword evidence="1" id="KW-0472">Membrane</keyword>
<keyword evidence="4" id="KW-1185">Reference proteome</keyword>
<accession>A0A2K4FCQ8</accession>
<feature type="transmembrane region" description="Helical" evidence="1">
    <location>
        <begin position="12"/>
        <end position="35"/>
    </location>
</feature>
<organism evidence="3 4">
    <name type="scientific">Staphylococcus argensis</name>
    <dbReference type="NCBI Taxonomy" id="1607738"/>
    <lineage>
        <taxon>Bacteria</taxon>
        <taxon>Bacillati</taxon>
        <taxon>Bacillota</taxon>
        <taxon>Bacilli</taxon>
        <taxon>Bacillales</taxon>
        <taxon>Staphylococcaceae</taxon>
        <taxon>Staphylococcus</taxon>
    </lineage>
</organism>